<keyword evidence="9 11" id="KW-0472">Membrane</keyword>
<evidence type="ECO:0000256" key="6">
    <source>
        <dbReference type="ARBA" id="ARBA00022519"/>
    </source>
</evidence>
<protein>
    <recommendedName>
        <fullName evidence="3">Type II secretion system protein N</fullName>
    </recommendedName>
    <alternativeName>
        <fullName evidence="10">General secretion pathway protein N</fullName>
    </alternativeName>
</protein>
<keyword evidence="4" id="KW-0813">Transport</keyword>
<reference evidence="12 13" key="1">
    <citation type="submission" date="2023-09" db="EMBL/GenBank/DDBJ databases">
        <authorList>
            <person name="Rey-Velasco X."/>
        </authorList>
    </citation>
    <scope>NUCLEOTIDE SEQUENCE [LARGE SCALE GENOMIC DNA]</scope>
    <source>
        <strain evidence="12 13">W431</strain>
    </source>
</reference>
<evidence type="ECO:0000256" key="8">
    <source>
        <dbReference type="ARBA" id="ARBA00022927"/>
    </source>
</evidence>
<sequence length="247" mass="26504">MAKWFKISVGVIGAYVIFLLALMPASFVLQWVTLPSQLQLSTVNGTIWQSKIKTANYNGFIVNDIKIDVSPLSLLTLDPNIDLTFGGALVSGPEGVANIHGLFSALRITDAKITLSADNISSHLKLPLPVKAHDFVDINVSEFVAGNAICQSLTGDIAWNKAAVTVLDQKVALGKLSTSLSCEQGDVVLTLDEQNELGLSFTASVSQGFAVSGNGFLTPNNTMPKALEQVLPFLGKPDRQGRYLLRF</sequence>
<evidence type="ECO:0000256" key="4">
    <source>
        <dbReference type="ARBA" id="ARBA00022448"/>
    </source>
</evidence>
<keyword evidence="8" id="KW-0653">Protein transport</keyword>
<evidence type="ECO:0000256" key="9">
    <source>
        <dbReference type="ARBA" id="ARBA00023136"/>
    </source>
</evidence>
<dbReference type="RefSeq" id="WP_311581281.1">
    <property type="nucleotide sequence ID" value="NZ_JAVRIF010000005.1"/>
</dbReference>
<organism evidence="12 13">
    <name type="scientific">Thalassotalea castellviae</name>
    <dbReference type="NCBI Taxonomy" id="3075612"/>
    <lineage>
        <taxon>Bacteria</taxon>
        <taxon>Pseudomonadati</taxon>
        <taxon>Pseudomonadota</taxon>
        <taxon>Gammaproteobacteria</taxon>
        <taxon>Alteromonadales</taxon>
        <taxon>Colwelliaceae</taxon>
        <taxon>Thalassotalea</taxon>
    </lineage>
</organism>
<evidence type="ECO:0000256" key="3">
    <source>
        <dbReference type="ARBA" id="ARBA00021563"/>
    </source>
</evidence>
<evidence type="ECO:0000313" key="13">
    <source>
        <dbReference type="Proteomes" id="UP001266357"/>
    </source>
</evidence>
<proteinExistence type="inferred from homology"/>
<dbReference type="Pfam" id="PF01203">
    <property type="entry name" value="T2SSN"/>
    <property type="match status" value="1"/>
</dbReference>
<evidence type="ECO:0000313" key="12">
    <source>
        <dbReference type="EMBL" id="MDT0603969.1"/>
    </source>
</evidence>
<evidence type="ECO:0000256" key="5">
    <source>
        <dbReference type="ARBA" id="ARBA00022475"/>
    </source>
</evidence>
<name>A0ABU3A1C4_9GAMM</name>
<comment type="subcellular location">
    <subcellularLocation>
        <location evidence="1">Cell inner membrane</location>
    </subcellularLocation>
</comment>
<evidence type="ECO:0000256" key="7">
    <source>
        <dbReference type="ARBA" id="ARBA00022692"/>
    </source>
</evidence>
<gene>
    <name evidence="12" type="ORF">RM573_10220</name>
</gene>
<evidence type="ECO:0000256" key="1">
    <source>
        <dbReference type="ARBA" id="ARBA00004533"/>
    </source>
</evidence>
<evidence type="ECO:0000256" key="2">
    <source>
        <dbReference type="ARBA" id="ARBA00007208"/>
    </source>
</evidence>
<dbReference type="EMBL" id="JAVRIF010000005">
    <property type="protein sequence ID" value="MDT0603969.1"/>
    <property type="molecule type" value="Genomic_DNA"/>
</dbReference>
<keyword evidence="5" id="KW-1003">Cell membrane</keyword>
<keyword evidence="13" id="KW-1185">Reference proteome</keyword>
<feature type="transmembrane region" description="Helical" evidence="11">
    <location>
        <begin position="12"/>
        <end position="32"/>
    </location>
</feature>
<accession>A0ABU3A1C4</accession>
<dbReference type="Proteomes" id="UP001266357">
    <property type="component" value="Unassembled WGS sequence"/>
</dbReference>
<keyword evidence="6" id="KW-0997">Cell inner membrane</keyword>
<evidence type="ECO:0000256" key="10">
    <source>
        <dbReference type="ARBA" id="ARBA00030772"/>
    </source>
</evidence>
<dbReference type="InterPro" id="IPR022792">
    <property type="entry name" value="T2SS_protein-GspN"/>
</dbReference>
<comment type="caution">
    <text evidence="12">The sequence shown here is derived from an EMBL/GenBank/DDBJ whole genome shotgun (WGS) entry which is preliminary data.</text>
</comment>
<keyword evidence="7 11" id="KW-0812">Transmembrane</keyword>
<keyword evidence="11" id="KW-1133">Transmembrane helix</keyword>
<evidence type="ECO:0000256" key="11">
    <source>
        <dbReference type="SAM" id="Phobius"/>
    </source>
</evidence>
<comment type="similarity">
    <text evidence="2">Belongs to the GSP N family.</text>
</comment>